<protein>
    <submittedName>
        <fullName evidence="1">Uncharacterized protein</fullName>
    </submittedName>
</protein>
<evidence type="ECO:0000313" key="2">
    <source>
        <dbReference type="Proteomes" id="UP001055634"/>
    </source>
</evidence>
<accession>A0A9E7N4D2</accession>
<evidence type="ECO:0000313" key="1">
    <source>
        <dbReference type="EMBL" id="UTC28292.1"/>
    </source>
</evidence>
<organism evidence="1 2">
    <name type="scientific">Brevundimonas phage vB_BpoS-Gurke</name>
    <dbReference type="NCBI Taxonomy" id="2948599"/>
    <lineage>
        <taxon>Viruses</taxon>
        <taxon>Duplodnaviria</taxon>
        <taxon>Heunggongvirae</taxon>
        <taxon>Uroviricota</taxon>
        <taxon>Caudoviricetes</taxon>
        <taxon>Jeanschmidtviridae</taxon>
        <taxon>Kikimoravirus</taxon>
        <taxon>Kikimoravirus gurke</taxon>
    </lineage>
</organism>
<reference evidence="1" key="1">
    <citation type="submission" date="2022-04" db="EMBL/GenBank/DDBJ databases">
        <authorList>
            <person name="Friedrich I."/>
            <person name="Schneider D."/>
            <person name="Poehlein A."/>
            <person name="Hertel R."/>
            <person name="Daniel R."/>
        </authorList>
    </citation>
    <scope>NUCLEOTIDE SEQUENCE</scope>
</reference>
<dbReference type="EMBL" id="ON529850">
    <property type="protein sequence ID" value="UTC28292.1"/>
    <property type="molecule type" value="Genomic_DNA"/>
</dbReference>
<sequence length="118" mass="12624">MTLEGSASTHQTPLAPNRAVWVVDADAGTAIAELLGGQAVITRREKDQTLRCVFTLPVALGGLEQSFPLSDCASVFLAQMRAETLIRETMNKTHPSLYVELAKAEIEKAAAEAGPDPF</sequence>
<dbReference type="Proteomes" id="UP001055634">
    <property type="component" value="Segment"/>
</dbReference>
<gene>
    <name evidence="1" type="ORF">GURKE_02610</name>
</gene>
<proteinExistence type="predicted"/>
<keyword evidence="2" id="KW-1185">Reference proteome</keyword>
<name>A0A9E7N4D2_9CAUD</name>